<evidence type="ECO:0000313" key="15">
    <source>
        <dbReference type="Proteomes" id="UP000465601"/>
    </source>
</evidence>
<dbReference type="SUPFAM" id="SSF47364">
    <property type="entry name" value="Domain of the SRP/SRP receptor G-proteins"/>
    <property type="match status" value="1"/>
</dbReference>
<evidence type="ECO:0000256" key="5">
    <source>
        <dbReference type="ARBA" id="ARBA00023134"/>
    </source>
</evidence>
<feature type="binding site" evidence="9">
    <location>
        <begin position="212"/>
        <end position="219"/>
    </location>
    <ligand>
        <name>GTP</name>
        <dbReference type="ChEBI" id="CHEBI:37565"/>
    </ligand>
</feature>
<dbReference type="GO" id="GO:0003924">
    <property type="term" value="F:GTPase activity"/>
    <property type="evidence" value="ECO:0007669"/>
    <property type="project" value="UniProtKB-UniRule"/>
</dbReference>
<dbReference type="NCBIfam" id="TIGR00064">
    <property type="entry name" value="ftsY"/>
    <property type="match status" value="1"/>
</dbReference>
<dbReference type="AlphaFoldDB" id="A0A833MAP2"/>
<keyword evidence="5 9" id="KW-0342">GTP-binding</keyword>
<dbReference type="SMART" id="SM00962">
    <property type="entry name" value="SRP54"/>
    <property type="match status" value="1"/>
</dbReference>
<dbReference type="GO" id="GO:0005737">
    <property type="term" value="C:cytoplasm"/>
    <property type="evidence" value="ECO:0007669"/>
    <property type="project" value="UniProtKB-SubCell"/>
</dbReference>
<dbReference type="GO" id="GO:0005525">
    <property type="term" value="F:GTP binding"/>
    <property type="evidence" value="ECO:0007669"/>
    <property type="project" value="UniProtKB-UniRule"/>
</dbReference>
<dbReference type="HAMAP" id="MF_00920">
    <property type="entry name" value="FtsY"/>
    <property type="match status" value="1"/>
</dbReference>
<evidence type="ECO:0000256" key="4">
    <source>
        <dbReference type="ARBA" id="ARBA00022801"/>
    </source>
</evidence>
<dbReference type="GO" id="GO:0005047">
    <property type="term" value="F:signal recognition particle binding"/>
    <property type="evidence" value="ECO:0007669"/>
    <property type="project" value="TreeGrafter"/>
</dbReference>
<evidence type="ECO:0000313" key="14">
    <source>
        <dbReference type="EMBL" id="KAB3531413.1"/>
    </source>
</evidence>
<dbReference type="Proteomes" id="UP000465601">
    <property type="component" value="Unassembled WGS sequence"/>
</dbReference>
<proteinExistence type="inferred from homology"/>
<accession>A0A833MAP2</accession>
<evidence type="ECO:0000259" key="11">
    <source>
        <dbReference type="SMART" id="SM00382"/>
    </source>
</evidence>
<dbReference type="InterPro" id="IPR004390">
    <property type="entry name" value="SR_rcpt_FtsY"/>
</dbReference>
<comment type="caution">
    <text evidence="14">The sequence shown here is derived from an EMBL/GenBank/DDBJ whole genome shotgun (WGS) entry which is preliminary data.</text>
</comment>
<comment type="subunit">
    <text evidence="9">Part of the signal recognition particle protein translocation system, which is composed of SRP and FtsY.</text>
</comment>
<evidence type="ECO:0000256" key="1">
    <source>
        <dbReference type="ARBA" id="ARBA00022475"/>
    </source>
</evidence>
<dbReference type="RefSeq" id="WP_151865140.1">
    <property type="nucleotide sequence ID" value="NZ_WBZB01000013.1"/>
</dbReference>
<keyword evidence="10" id="KW-0175">Coiled coil</keyword>
<comment type="subcellular location">
    <subcellularLocation>
        <location evidence="9">Cell membrane</location>
        <topology evidence="9">Peripheral membrane protein</topology>
        <orientation evidence="9">Cytoplasmic side</orientation>
    </subcellularLocation>
    <subcellularLocation>
        <location evidence="9">Cytoplasm</location>
    </subcellularLocation>
</comment>
<dbReference type="SMART" id="SM00963">
    <property type="entry name" value="SRP54_N"/>
    <property type="match status" value="1"/>
</dbReference>
<sequence length="408" mass="45907">MFKKLFNKLTNKETIEKEKDQDLEYLSHELEELEGSSMPEEILEAEEEEIRQEVQEGYEEIEEYEEELDEDYEEIAKEFEVQEEEEEPVILEEEPQQQPPTKVSLFQRLKEGLAKTKQGITGKVDELIKSYQKIDDDLFDELEEILITADIGVQTTMDIIDAIKDKVKSEKIKDPLAIKELLKEQLFEILNELSDDEKLKIEPSPAIILVVGVNGVGKTTSIGKIAHRLKGEGKKVLLAAGDTFRAAAIDQLQVWGKRAGVEVIHHQEGSDPAAVIYDAIQAARARNAEVLICDTAGRLHNKKNLMMELEKIFRVVEREYSNATREVLLVLDATTGQNAIQQAKIFNEAADITGLILTKLDGTAKGGVVIGISRELKVPVKFIGVGEQKEDLQEFDSKAFVNALFGQE</sequence>
<dbReference type="InterPro" id="IPR042101">
    <property type="entry name" value="SRP54_N_sf"/>
</dbReference>
<evidence type="ECO:0000256" key="6">
    <source>
        <dbReference type="ARBA" id="ARBA00023136"/>
    </source>
</evidence>
<dbReference type="InterPro" id="IPR027417">
    <property type="entry name" value="P-loop_NTPase"/>
</dbReference>
<keyword evidence="6 9" id="KW-0472">Membrane</keyword>
<dbReference type="Gene3D" id="1.20.120.140">
    <property type="entry name" value="Signal recognition particle SRP54, nucleotide-binding domain"/>
    <property type="match status" value="1"/>
</dbReference>
<dbReference type="GO" id="GO:0005886">
    <property type="term" value="C:plasma membrane"/>
    <property type="evidence" value="ECO:0007669"/>
    <property type="project" value="UniProtKB-SubCell"/>
</dbReference>
<keyword evidence="7 9" id="KW-0675">Receptor</keyword>
<evidence type="ECO:0000256" key="10">
    <source>
        <dbReference type="SAM" id="Coils"/>
    </source>
</evidence>
<name>A0A833MAP2_9FIRM</name>
<keyword evidence="3 9" id="KW-0547">Nucleotide-binding</keyword>
<dbReference type="EMBL" id="WBZB01000013">
    <property type="protein sequence ID" value="KAB3531413.1"/>
    <property type="molecule type" value="Genomic_DNA"/>
</dbReference>
<dbReference type="InterPro" id="IPR000897">
    <property type="entry name" value="SRP54_GTPase_dom"/>
</dbReference>
<reference evidence="14 15" key="1">
    <citation type="submission" date="2019-10" db="EMBL/GenBank/DDBJ databases">
        <title>Alkaliphilus serpentinus sp. nov. and Alkaliphilus pronyensis sp. nov., two novel anaerobic alkaliphilic species isolated from the serpentinized-hosted hydrothermal field of the Prony Bay (New Caledonia).</title>
        <authorList>
            <person name="Postec A."/>
        </authorList>
    </citation>
    <scope>NUCLEOTIDE SEQUENCE [LARGE SCALE GENOMIC DNA]</scope>
    <source>
        <strain evidence="14 15">LacT</strain>
    </source>
</reference>
<comment type="catalytic activity">
    <reaction evidence="8 9">
        <text>GTP + H2O = GDP + phosphate + H(+)</text>
        <dbReference type="Rhea" id="RHEA:19669"/>
        <dbReference type="ChEBI" id="CHEBI:15377"/>
        <dbReference type="ChEBI" id="CHEBI:15378"/>
        <dbReference type="ChEBI" id="CHEBI:37565"/>
        <dbReference type="ChEBI" id="CHEBI:43474"/>
        <dbReference type="ChEBI" id="CHEBI:58189"/>
        <dbReference type="EC" id="3.6.5.4"/>
    </reaction>
</comment>
<gene>
    <name evidence="9 14" type="primary">ftsY</name>
    <name evidence="14" type="ORF">F8153_04335</name>
</gene>
<feature type="binding site" evidence="9">
    <location>
        <begin position="294"/>
        <end position="298"/>
    </location>
    <ligand>
        <name>GTP</name>
        <dbReference type="ChEBI" id="CHEBI:37565"/>
    </ligand>
</feature>
<dbReference type="Pfam" id="PF02881">
    <property type="entry name" value="SRP54_N"/>
    <property type="match status" value="1"/>
</dbReference>
<feature type="coiled-coil region" evidence="10">
    <location>
        <begin position="47"/>
        <end position="85"/>
    </location>
</feature>
<evidence type="ECO:0000256" key="3">
    <source>
        <dbReference type="ARBA" id="ARBA00022741"/>
    </source>
</evidence>
<feature type="binding site" evidence="9">
    <location>
        <begin position="358"/>
        <end position="361"/>
    </location>
    <ligand>
        <name>GTP</name>
        <dbReference type="ChEBI" id="CHEBI:37565"/>
    </ligand>
</feature>
<dbReference type="GO" id="GO:0006614">
    <property type="term" value="P:SRP-dependent cotranslational protein targeting to membrane"/>
    <property type="evidence" value="ECO:0007669"/>
    <property type="project" value="InterPro"/>
</dbReference>
<comment type="similarity">
    <text evidence="9">Belongs to the GTP-binding SRP family. FtsY subfamily.</text>
</comment>
<dbReference type="InterPro" id="IPR003593">
    <property type="entry name" value="AAA+_ATPase"/>
</dbReference>
<keyword evidence="15" id="KW-1185">Reference proteome</keyword>
<feature type="domain" description="AAA+ ATPase" evidence="11">
    <location>
        <begin position="204"/>
        <end position="351"/>
    </location>
</feature>
<feature type="domain" description="SRP54-type proteins GTP-binding" evidence="12">
    <location>
        <begin position="205"/>
        <end position="406"/>
    </location>
</feature>
<protein>
    <recommendedName>
        <fullName evidence="9">Signal recognition particle receptor FtsY</fullName>
        <shortName evidence="9">SRP receptor</shortName>
        <ecNumber evidence="9">3.6.5.4</ecNumber>
    </recommendedName>
</protein>
<evidence type="ECO:0000256" key="7">
    <source>
        <dbReference type="ARBA" id="ARBA00023170"/>
    </source>
</evidence>
<evidence type="ECO:0000256" key="9">
    <source>
        <dbReference type="HAMAP-Rule" id="MF_00920"/>
    </source>
</evidence>
<evidence type="ECO:0000256" key="2">
    <source>
        <dbReference type="ARBA" id="ARBA00022490"/>
    </source>
</evidence>
<dbReference type="FunFam" id="1.20.120.140:FF:000008">
    <property type="entry name" value="Signal recognition particle receptor FtsY"/>
    <property type="match status" value="1"/>
</dbReference>
<dbReference type="InterPro" id="IPR013822">
    <property type="entry name" value="Signal_recog_particl_SRP54_hlx"/>
</dbReference>
<dbReference type="PANTHER" id="PTHR43134:SF1">
    <property type="entry name" value="SIGNAL RECOGNITION PARTICLE RECEPTOR SUBUNIT ALPHA"/>
    <property type="match status" value="1"/>
</dbReference>
<dbReference type="OrthoDB" id="9804720at2"/>
<evidence type="ECO:0000259" key="12">
    <source>
        <dbReference type="SMART" id="SM00962"/>
    </source>
</evidence>
<dbReference type="PANTHER" id="PTHR43134">
    <property type="entry name" value="SIGNAL RECOGNITION PARTICLE RECEPTOR SUBUNIT ALPHA"/>
    <property type="match status" value="1"/>
</dbReference>
<keyword evidence="1 9" id="KW-1003">Cell membrane</keyword>
<keyword evidence="2 9" id="KW-0963">Cytoplasm</keyword>
<dbReference type="SUPFAM" id="SSF52540">
    <property type="entry name" value="P-loop containing nucleoside triphosphate hydrolases"/>
    <property type="match status" value="1"/>
</dbReference>
<feature type="domain" description="Signal recognition particle SRP54 helical bundle" evidence="13">
    <location>
        <begin position="109"/>
        <end position="190"/>
    </location>
</feature>
<comment type="function">
    <text evidence="9">Involved in targeting and insertion of nascent membrane proteins into the cytoplasmic membrane. Acts as a receptor for the complex formed by the signal recognition particle (SRP) and the ribosome-nascent chain (RNC).</text>
</comment>
<dbReference type="Gene3D" id="3.40.50.300">
    <property type="entry name" value="P-loop containing nucleotide triphosphate hydrolases"/>
    <property type="match status" value="1"/>
</dbReference>
<dbReference type="CDD" id="cd17874">
    <property type="entry name" value="FtsY"/>
    <property type="match status" value="1"/>
</dbReference>
<dbReference type="Pfam" id="PF00448">
    <property type="entry name" value="SRP54"/>
    <property type="match status" value="1"/>
</dbReference>
<dbReference type="SMART" id="SM00382">
    <property type="entry name" value="AAA"/>
    <property type="match status" value="1"/>
</dbReference>
<evidence type="ECO:0000259" key="13">
    <source>
        <dbReference type="SMART" id="SM00963"/>
    </source>
</evidence>
<dbReference type="EC" id="3.6.5.4" evidence="9"/>
<dbReference type="FunFam" id="3.40.50.300:FF:000053">
    <property type="entry name" value="Signal recognition particle receptor FtsY"/>
    <property type="match status" value="1"/>
</dbReference>
<evidence type="ECO:0000256" key="8">
    <source>
        <dbReference type="ARBA" id="ARBA00048027"/>
    </source>
</evidence>
<dbReference type="InterPro" id="IPR036225">
    <property type="entry name" value="SRP/SRP_N"/>
</dbReference>
<organism evidence="14 15">
    <name type="scientific">Alkaliphilus serpentinus</name>
    <dbReference type="NCBI Taxonomy" id="1482731"/>
    <lineage>
        <taxon>Bacteria</taxon>
        <taxon>Bacillati</taxon>
        <taxon>Bacillota</taxon>
        <taxon>Clostridia</taxon>
        <taxon>Peptostreptococcales</taxon>
        <taxon>Natronincolaceae</taxon>
        <taxon>Alkaliphilus</taxon>
    </lineage>
</organism>
<keyword evidence="4 9" id="KW-0378">Hydrolase</keyword>